<sequence length="106" mass="12417">MTTRFKFSSFKLLFILLLFVVIIISYNNSKNSYNIDDDDDDDNYKDLSNEDLRRLCENKFGNIRHPHFCDRFIMCAGSQVLLLFCGEGFFFDENLKFCAPADEVDC</sequence>
<organism evidence="2 3">
    <name type="scientific">Clostera anastomosis granulovirus B</name>
    <dbReference type="NCBI Taxonomy" id="1986290"/>
    <lineage>
        <taxon>Viruses</taxon>
        <taxon>Viruses incertae sedis</taxon>
        <taxon>Naldaviricetes</taxon>
        <taxon>Lefavirales</taxon>
        <taxon>Baculoviridae</taxon>
        <taxon>Betabaculovirus</taxon>
        <taxon>Betabaculovirus alterclanastomosis</taxon>
    </lineage>
</organism>
<dbReference type="InterPro" id="IPR002557">
    <property type="entry name" value="Chitin-bd_dom"/>
</dbReference>
<name>A0A0K0WS49_9BBAC</name>
<dbReference type="Gene3D" id="2.170.140.10">
    <property type="entry name" value="Chitin binding domain"/>
    <property type="match status" value="1"/>
</dbReference>
<proteinExistence type="predicted"/>
<dbReference type="SUPFAM" id="SSF57625">
    <property type="entry name" value="Invertebrate chitin-binding proteins"/>
    <property type="match status" value="1"/>
</dbReference>
<reference evidence="2 3" key="1">
    <citation type="journal article" date="2015" name="PLoS ONE">
        <title>The Complete Genome of a New Betabaculovirus from Clostera anastomosis.</title>
        <authorList>
            <person name="Yin F."/>
            <person name="Zhu Z."/>
            <person name="Liu X."/>
            <person name="Hou D."/>
            <person name="Wang J."/>
            <person name="Zhang L."/>
            <person name="Wang M."/>
            <person name="Kou Z."/>
            <person name="Wang H."/>
            <person name="Deng F."/>
            <person name="Hu Z."/>
        </authorList>
    </citation>
    <scope>NUCLEOTIDE SEQUENCE [LARGE SCALE GENOMIC DNA]</scope>
    <source>
        <strain evidence="2 3">ClasGV-B</strain>
    </source>
</reference>
<gene>
    <name evidence="2" type="ORF">clas36</name>
</gene>
<evidence type="ECO:0000313" key="2">
    <source>
        <dbReference type="EMBL" id="AKS25379.1"/>
    </source>
</evidence>
<dbReference type="Proteomes" id="UP000232791">
    <property type="component" value="Segment"/>
</dbReference>
<dbReference type="OrthoDB" id="28254at10239"/>
<feature type="domain" description="Chitin-binding type-2" evidence="1">
    <location>
        <begin position="53"/>
        <end position="106"/>
    </location>
</feature>
<dbReference type="InterPro" id="IPR036508">
    <property type="entry name" value="Chitin-bd_dom_sf"/>
</dbReference>
<dbReference type="PROSITE" id="PS50940">
    <property type="entry name" value="CHIT_BIND_II"/>
    <property type="match status" value="1"/>
</dbReference>
<protein>
    <submittedName>
        <fullName evidence="2">11K-like protein</fullName>
    </submittedName>
</protein>
<dbReference type="GO" id="GO:0005576">
    <property type="term" value="C:extracellular region"/>
    <property type="evidence" value="ECO:0007669"/>
    <property type="project" value="InterPro"/>
</dbReference>
<accession>A0A0K0WS49</accession>
<evidence type="ECO:0000313" key="3">
    <source>
        <dbReference type="Proteomes" id="UP000232791"/>
    </source>
</evidence>
<dbReference type="SMART" id="SM00494">
    <property type="entry name" value="ChtBD2"/>
    <property type="match status" value="1"/>
</dbReference>
<keyword evidence="3" id="KW-1185">Reference proteome</keyword>
<dbReference type="Pfam" id="PF01607">
    <property type="entry name" value="CBM_14"/>
    <property type="match status" value="1"/>
</dbReference>
<dbReference type="EMBL" id="KR091910">
    <property type="protein sequence ID" value="AKS25379.1"/>
    <property type="molecule type" value="Genomic_DNA"/>
</dbReference>
<evidence type="ECO:0000259" key="1">
    <source>
        <dbReference type="PROSITE" id="PS50940"/>
    </source>
</evidence>
<dbReference type="GO" id="GO:0008061">
    <property type="term" value="F:chitin binding"/>
    <property type="evidence" value="ECO:0007669"/>
    <property type="project" value="InterPro"/>
</dbReference>